<dbReference type="EMBL" id="JAIZAY010000009">
    <property type="protein sequence ID" value="KAJ8036671.1"/>
    <property type="molecule type" value="Genomic_DNA"/>
</dbReference>
<sequence>MASKMHRVFVYGTLKRGQPNYGVMTDQTIGKATFQGQGETKFRFPLVIAGPFNIPYCVNKEGVGEHVRGELYEVDDKMLAYLDKMEDIPVHYQRLIQTIYLDADNRSESHDTEAFIYQLCDYKDFILELPFFKDYDSYGPHGLQYVSRKYRDKTKSWFEVLKGH</sequence>
<dbReference type="PANTHER" id="PTHR12510">
    <property type="entry name" value="TROPONIN C-AKIN-1 PROTEIN"/>
    <property type="match status" value="1"/>
</dbReference>
<dbReference type="AlphaFoldDB" id="A0A9Q1C125"/>
<protein>
    <recommendedName>
        <fullName evidence="3">Gamma-glutamylcyclotransferase family protein</fullName>
    </recommendedName>
</protein>
<dbReference type="InterPro" id="IPR036568">
    <property type="entry name" value="GGCT-like_sf"/>
</dbReference>
<dbReference type="PANTHER" id="PTHR12510:SF4">
    <property type="entry name" value="GAMMA-GLUTAMYLAMINECYCLOTRANSFERASE"/>
    <property type="match status" value="1"/>
</dbReference>
<evidence type="ECO:0000256" key="2">
    <source>
        <dbReference type="PIRSR" id="PIRSR639126-1"/>
    </source>
</evidence>
<organism evidence="5 6">
    <name type="scientific">Holothuria leucospilota</name>
    <name type="common">Black long sea cucumber</name>
    <name type="synonym">Mertensiothuria leucospilota</name>
    <dbReference type="NCBI Taxonomy" id="206669"/>
    <lineage>
        <taxon>Eukaryota</taxon>
        <taxon>Metazoa</taxon>
        <taxon>Echinodermata</taxon>
        <taxon>Eleutherozoa</taxon>
        <taxon>Echinozoa</taxon>
        <taxon>Holothuroidea</taxon>
        <taxon>Aspidochirotacea</taxon>
        <taxon>Aspidochirotida</taxon>
        <taxon>Holothuriidae</taxon>
        <taxon>Holothuria</taxon>
    </lineage>
</organism>
<dbReference type="InterPro" id="IPR009288">
    <property type="entry name" value="AIG2-like_dom"/>
</dbReference>
<evidence type="ECO:0000259" key="4">
    <source>
        <dbReference type="Pfam" id="PF06094"/>
    </source>
</evidence>
<gene>
    <name evidence="5" type="ORF">HOLleu_20714</name>
</gene>
<dbReference type="InterPro" id="IPR013024">
    <property type="entry name" value="GGCT-like"/>
</dbReference>
<dbReference type="GO" id="GO:0061929">
    <property type="term" value="F:gamma-glutamylaminecyclotransferase activity"/>
    <property type="evidence" value="ECO:0007669"/>
    <property type="project" value="InterPro"/>
</dbReference>
<comment type="similarity">
    <text evidence="1 3">Belongs to the gamma-glutamylcyclotransferase family.</text>
</comment>
<keyword evidence="6" id="KW-1185">Reference proteome</keyword>
<feature type="active site" description="Proton acceptor" evidence="2">
    <location>
        <position position="86"/>
    </location>
</feature>
<feature type="domain" description="Gamma-glutamylcyclotransferase AIG2-like" evidence="4">
    <location>
        <begin position="8"/>
        <end position="119"/>
    </location>
</feature>
<dbReference type="Gene3D" id="3.10.490.10">
    <property type="entry name" value="Gamma-glutamyl cyclotransferase-like"/>
    <property type="match status" value="1"/>
</dbReference>
<dbReference type="InterPro" id="IPR039126">
    <property type="entry name" value="GGACT"/>
</dbReference>
<accession>A0A9Q1C125</accession>
<evidence type="ECO:0000256" key="3">
    <source>
        <dbReference type="RuleBase" id="RU367036"/>
    </source>
</evidence>
<dbReference type="OrthoDB" id="113620at2759"/>
<evidence type="ECO:0000256" key="1">
    <source>
        <dbReference type="ARBA" id="ARBA00008861"/>
    </source>
</evidence>
<reference evidence="5" key="1">
    <citation type="submission" date="2021-10" db="EMBL/GenBank/DDBJ databases">
        <title>Tropical sea cucumber genome reveals ecological adaptation and Cuvierian tubules defense mechanism.</title>
        <authorList>
            <person name="Chen T."/>
        </authorList>
    </citation>
    <scope>NUCLEOTIDE SEQUENCE</scope>
    <source>
        <strain evidence="5">Nanhai2018</strain>
        <tissue evidence="5">Muscle</tissue>
    </source>
</reference>
<comment type="caution">
    <text evidence="5">The sequence shown here is derived from an EMBL/GenBank/DDBJ whole genome shotgun (WGS) entry which is preliminary data.</text>
</comment>
<dbReference type="GO" id="GO:0005829">
    <property type="term" value="C:cytosol"/>
    <property type="evidence" value="ECO:0007669"/>
    <property type="project" value="TreeGrafter"/>
</dbReference>
<name>A0A9Q1C125_HOLLE</name>
<dbReference type="CDD" id="cd06661">
    <property type="entry name" value="GGCT_like"/>
    <property type="match status" value="1"/>
</dbReference>
<proteinExistence type="inferred from homology"/>
<dbReference type="Proteomes" id="UP001152320">
    <property type="component" value="Chromosome 9"/>
</dbReference>
<dbReference type="SUPFAM" id="SSF110857">
    <property type="entry name" value="Gamma-glutamyl cyclotransferase-like"/>
    <property type="match status" value="1"/>
</dbReference>
<evidence type="ECO:0000313" key="5">
    <source>
        <dbReference type="EMBL" id="KAJ8036671.1"/>
    </source>
</evidence>
<evidence type="ECO:0000313" key="6">
    <source>
        <dbReference type="Proteomes" id="UP001152320"/>
    </source>
</evidence>
<dbReference type="Pfam" id="PF06094">
    <property type="entry name" value="GGACT"/>
    <property type="match status" value="1"/>
</dbReference>